<dbReference type="GO" id="GO:0016829">
    <property type="term" value="F:lyase activity"/>
    <property type="evidence" value="ECO:0007669"/>
    <property type="project" value="UniProtKB-KW"/>
</dbReference>
<evidence type="ECO:0000256" key="4">
    <source>
        <dbReference type="ARBA" id="ARBA00023471"/>
    </source>
</evidence>
<dbReference type="SMART" id="SM00344">
    <property type="entry name" value="HTH_ASNC"/>
    <property type="match status" value="1"/>
</dbReference>
<comment type="similarity">
    <text evidence="3">Belongs to the Ahb/Nir family.</text>
</comment>
<dbReference type="OrthoDB" id="9806536at2"/>
<evidence type="ECO:0000256" key="3">
    <source>
        <dbReference type="ARBA" id="ARBA00023457"/>
    </source>
</evidence>
<dbReference type="InterPro" id="IPR053953">
    <property type="entry name" value="NirdL-like_HTH"/>
</dbReference>
<feature type="domain" description="Siroheme decarboxylase NirL-like HTH" evidence="7">
    <location>
        <begin position="5"/>
        <end position="51"/>
    </location>
</feature>
<evidence type="ECO:0000256" key="2">
    <source>
        <dbReference type="ARBA" id="ARBA00023444"/>
    </source>
</evidence>
<dbReference type="Gene3D" id="3.30.70.3460">
    <property type="match status" value="2"/>
</dbReference>
<evidence type="ECO:0000313" key="8">
    <source>
        <dbReference type="EMBL" id="AGA69739.1"/>
    </source>
</evidence>
<sequence>MEALDRALLNIVQTDFPVAARPYETLASLTGSTEQEAWQRIQFLRREGIIRRLGGVFDSHRLGYKSTLCAAKVQEDKIQILTDLLMGMPGVTHNYLRNHVYNIWFTLIAPTQREVEKTLTTIKGIIGTEEVYSLPALRLFKISVDFDFNSGDTTEDNGDMEGRGEVANLQRDSGAESMEDSSASSLRGSEILEPYPVDEADKSLIRELQGNIPQSLIPFAEIAESLAWPEEKVLARIQSLQRHKVLRRFGAVLRHQKAGFTANAMGVWQVPEEKAEEIGKIMAAFREVSHCYQRPTLTDWPYNLFTMIHARSEEECGEVMVKISRATGIKDYSMLFSIKELKKSSMQYYREEDD</sequence>
<dbReference type="Pfam" id="PF22451">
    <property type="entry name" value="NirdL-like_HTH"/>
    <property type="match status" value="2"/>
</dbReference>
<evidence type="ECO:0000256" key="5">
    <source>
        <dbReference type="ARBA" id="ARBA00048470"/>
    </source>
</evidence>
<feature type="domain" description="Siroheme decarboxylase NirL-like HTH" evidence="7">
    <location>
        <begin position="201"/>
        <end position="247"/>
    </location>
</feature>
<evidence type="ECO:0000259" key="6">
    <source>
        <dbReference type="Pfam" id="PF17805"/>
    </source>
</evidence>
<dbReference type="KEGG" id="ddl:Desdi_2313"/>
<dbReference type="Gene3D" id="1.10.10.10">
    <property type="entry name" value="Winged helix-like DNA-binding domain superfamily/Winged helix DNA-binding domain"/>
    <property type="match status" value="1"/>
</dbReference>
<feature type="domain" description="Siroheme decarboxylase AsnC-like ligand binding" evidence="6">
    <location>
        <begin position="257"/>
        <end position="342"/>
    </location>
</feature>
<dbReference type="PANTHER" id="PTHR43413:SF1">
    <property type="entry name" value="SIROHEME DECARBOXYLASE NIRL SUBUNIT"/>
    <property type="match status" value="1"/>
</dbReference>
<dbReference type="PANTHER" id="PTHR43413">
    <property type="entry name" value="TRANSCRIPTIONAL REGULATOR, ASNC FAMILY"/>
    <property type="match status" value="1"/>
</dbReference>
<dbReference type="HOGENOM" id="CLU_049427_0_0_9"/>
<keyword evidence="9" id="KW-1185">Reference proteome</keyword>
<comment type="pathway">
    <text evidence="2">Porphyrin-containing compound metabolism.</text>
</comment>
<dbReference type="eggNOG" id="COG1522">
    <property type="taxonomic scope" value="Bacteria"/>
</dbReference>
<dbReference type="InterPro" id="IPR019888">
    <property type="entry name" value="Tscrpt_reg_AsnC-like"/>
</dbReference>
<reference evidence="9" key="1">
    <citation type="submission" date="2012-02" db="EMBL/GenBank/DDBJ databases">
        <title>Complete sequence of Desulfitobacterium dichloroeliminans LMG P-21439.</title>
        <authorList>
            <person name="Lucas S."/>
            <person name="Han J."/>
            <person name="Lapidus A."/>
            <person name="Cheng J.-F."/>
            <person name="Goodwin L."/>
            <person name="Pitluck S."/>
            <person name="Peters L."/>
            <person name="Ovchinnikova G."/>
            <person name="Teshima H."/>
            <person name="Detter J.C."/>
            <person name="Han C."/>
            <person name="Tapia R."/>
            <person name="Land M."/>
            <person name="Hauser L."/>
            <person name="Kyrpides N."/>
            <person name="Ivanova N."/>
            <person name="Pagani I."/>
            <person name="Kruse T."/>
            <person name="de Vos W.M."/>
            <person name="Boon N."/>
            <person name="Smidt H."/>
            <person name="Woyke T."/>
        </authorList>
    </citation>
    <scope>NUCLEOTIDE SEQUENCE [LARGE SCALE GENOMIC DNA]</scope>
    <source>
        <strain evidence="9">LMG P-21439 / DCA1</strain>
    </source>
</reference>
<dbReference type="RefSeq" id="WP_015262712.1">
    <property type="nucleotide sequence ID" value="NC_019903.1"/>
</dbReference>
<proteinExistence type="inferred from homology"/>
<gene>
    <name evidence="8" type="ordered locus">Desdi_2313</name>
</gene>
<keyword evidence="1" id="KW-0456">Lyase</keyword>
<protein>
    <recommendedName>
        <fullName evidence="4">siroheme decarboxylase</fullName>
        <ecNumber evidence="4">4.1.1.111</ecNumber>
    </recommendedName>
</protein>
<dbReference type="STRING" id="871963.Desdi_2313"/>
<evidence type="ECO:0000259" key="7">
    <source>
        <dbReference type="Pfam" id="PF22451"/>
    </source>
</evidence>
<evidence type="ECO:0000313" key="9">
    <source>
        <dbReference type="Proteomes" id="UP000010797"/>
    </source>
</evidence>
<accession>L0F7B9</accession>
<dbReference type="Proteomes" id="UP000010797">
    <property type="component" value="Chromosome"/>
</dbReference>
<comment type="catalytic activity">
    <reaction evidence="5">
        <text>siroheme + 2 H(+) = 12,18-didecarboxysiroheme + 2 CO2</text>
        <dbReference type="Rhea" id="RHEA:19093"/>
        <dbReference type="ChEBI" id="CHEBI:15378"/>
        <dbReference type="ChEBI" id="CHEBI:16526"/>
        <dbReference type="ChEBI" id="CHEBI:60052"/>
        <dbReference type="ChEBI" id="CHEBI:140497"/>
        <dbReference type="EC" id="4.1.1.111"/>
    </reaction>
</comment>
<dbReference type="InterPro" id="IPR036388">
    <property type="entry name" value="WH-like_DNA-bd_sf"/>
</dbReference>
<dbReference type="InterPro" id="IPR050684">
    <property type="entry name" value="HTH-Siroheme_Decarb"/>
</dbReference>
<dbReference type="AlphaFoldDB" id="L0F7B9"/>
<evidence type="ECO:0000256" key="1">
    <source>
        <dbReference type="ARBA" id="ARBA00023239"/>
    </source>
</evidence>
<name>L0F7B9_DESDL</name>
<dbReference type="EC" id="4.1.1.111" evidence="4"/>
<dbReference type="Pfam" id="PF17805">
    <property type="entry name" value="AsnC_trans_reg2"/>
    <property type="match status" value="2"/>
</dbReference>
<dbReference type="EMBL" id="CP003344">
    <property type="protein sequence ID" value="AGA69739.1"/>
    <property type="molecule type" value="Genomic_DNA"/>
</dbReference>
<organism evidence="8 9">
    <name type="scientific">Desulfitobacterium dichloroeliminans (strain LMG P-21439 / DCA1)</name>
    <dbReference type="NCBI Taxonomy" id="871963"/>
    <lineage>
        <taxon>Bacteria</taxon>
        <taxon>Bacillati</taxon>
        <taxon>Bacillota</taxon>
        <taxon>Clostridia</taxon>
        <taxon>Eubacteriales</taxon>
        <taxon>Desulfitobacteriaceae</taxon>
        <taxon>Desulfitobacterium</taxon>
    </lineage>
</organism>
<feature type="domain" description="Siroheme decarboxylase AsnC-like ligand binding" evidence="6">
    <location>
        <begin position="61"/>
        <end position="141"/>
    </location>
</feature>
<dbReference type="InterPro" id="IPR040523">
    <property type="entry name" value="AsnC_trans_reg2"/>
</dbReference>